<dbReference type="PANTHER" id="PTHR43642:SF1">
    <property type="entry name" value="HYBRID SIGNAL TRANSDUCTION HISTIDINE KINASE G"/>
    <property type="match status" value="1"/>
</dbReference>
<evidence type="ECO:0000259" key="9">
    <source>
        <dbReference type="PROSITE" id="PS50113"/>
    </source>
</evidence>
<dbReference type="InterPro" id="IPR041664">
    <property type="entry name" value="AAA_16"/>
</dbReference>
<dbReference type="RefSeq" id="WP_190894359.1">
    <property type="nucleotide sequence ID" value="NZ_JACJTE010000001.1"/>
</dbReference>
<dbReference type="PROSITE" id="PS50109">
    <property type="entry name" value="HIS_KIN"/>
    <property type="match status" value="1"/>
</dbReference>
<evidence type="ECO:0000256" key="3">
    <source>
        <dbReference type="ARBA" id="ARBA00022553"/>
    </source>
</evidence>
<dbReference type="InterPro" id="IPR036097">
    <property type="entry name" value="HisK_dim/P_sf"/>
</dbReference>
<dbReference type="SUPFAM" id="SSF56112">
    <property type="entry name" value="Protein kinase-like (PK-like)"/>
    <property type="match status" value="1"/>
</dbReference>
<dbReference type="InterPro" id="IPR013656">
    <property type="entry name" value="PAS_4"/>
</dbReference>
<dbReference type="InterPro" id="IPR008271">
    <property type="entry name" value="Ser/Thr_kinase_AS"/>
</dbReference>
<dbReference type="NCBIfam" id="TIGR00229">
    <property type="entry name" value="sensory_box"/>
    <property type="match status" value="1"/>
</dbReference>
<evidence type="ECO:0000256" key="5">
    <source>
        <dbReference type="ARBA" id="ARBA00023012"/>
    </source>
</evidence>
<keyword evidence="4" id="KW-0418">Kinase</keyword>
<evidence type="ECO:0000256" key="2">
    <source>
        <dbReference type="ARBA" id="ARBA00012438"/>
    </source>
</evidence>
<dbReference type="EMBL" id="JACJTE010000001">
    <property type="protein sequence ID" value="MBD2559245.1"/>
    <property type="molecule type" value="Genomic_DNA"/>
</dbReference>
<gene>
    <name evidence="10" type="ORF">H6G95_01080</name>
</gene>
<dbReference type="Gene3D" id="3.30.450.20">
    <property type="entry name" value="PAS domain"/>
    <property type="match status" value="1"/>
</dbReference>
<keyword evidence="11" id="KW-1185">Reference proteome</keyword>
<dbReference type="Gene3D" id="1.10.510.10">
    <property type="entry name" value="Transferase(Phosphotransferase) domain 1"/>
    <property type="match status" value="1"/>
</dbReference>
<dbReference type="InterPro" id="IPR035965">
    <property type="entry name" value="PAS-like_dom_sf"/>
</dbReference>
<dbReference type="PROSITE" id="PS50113">
    <property type="entry name" value="PAC"/>
    <property type="match status" value="1"/>
</dbReference>
<accession>A0ABR8ENF7</accession>
<keyword evidence="3" id="KW-0597">Phosphoprotein</keyword>
<dbReference type="Proteomes" id="UP000604661">
    <property type="component" value="Unassembled WGS sequence"/>
</dbReference>
<dbReference type="CDD" id="cd14014">
    <property type="entry name" value="STKc_PknB_like"/>
    <property type="match status" value="1"/>
</dbReference>
<evidence type="ECO:0000259" key="8">
    <source>
        <dbReference type="PROSITE" id="PS50109"/>
    </source>
</evidence>
<dbReference type="InterPro" id="IPR003661">
    <property type="entry name" value="HisK_dim/P_dom"/>
</dbReference>
<dbReference type="SMART" id="SM00220">
    <property type="entry name" value="S_TKc"/>
    <property type="match status" value="1"/>
</dbReference>
<dbReference type="Gene3D" id="3.30.450.40">
    <property type="match status" value="1"/>
</dbReference>
<feature type="domain" description="Protein kinase" evidence="7">
    <location>
        <begin position="14"/>
        <end position="282"/>
    </location>
</feature>
<dbReference type="Pfam" id="PF00069">
    <property type="entry name" value="Pkinase"/>
    <property type="match status" value="1"/>
</dbReference>
<evidence type="ECO:0000259" key="7">
    <source>
        <dbReference type="PROSITE" id="PS50011"/>
    </source>
</evidence>
<dbReference type="InterPro" id="IPR011009">
    <property type="entry name" value="Kinase-like_dom_sf"/>
</dbReference>
<dbReference type="Gene3D" id="3.40.50.300">
    <property type="entry name" value="P-loop containing nucleotide triphosphate hydrolases"/>
    <property type="match status" value="1"/>
</dbReference>
<reference evidence="10 11" key="1">
    <citation type="journal article" date="2020" name="ISME J.">
        <title>Comparative genomics reveals insights into cyanobacterial evolution and habitat adaptation.</title>
        <authorList>
            <person name="Chen M.Y."/>
            <person name="Teng W.K."/>
            <person name="Zhao L."/>
            <person name="Hu C.X."/>
            <person name="Zhou Y.K."/>
            <person name="Han B.P."/>
            <person name="Song L.R."/>
            <person name="Shu W.S."/>
        </authorList>
    </citation>
    <scope>NUCLEOTIDE SEQUENCE [LARGE SCALE GENOMIC DNA]</scope>
    <source>
        <strain evidence="10 11">FACHB-391</strain>
    </source>
</reference>
<keyword evidence="5" id="KW-0902">Two-component regulatory system</keyword>
<feature type="coiled-coil region" evidence="6">
    <location>
        <begin position="1664"/>
        <end position="1701"/>
    </location>
</feature>
<organism evidence="10 11">
    <name type="scientific">Nostoc linckia FACHB-391</name>
    <dbReference type="NCBI Taxonomy" id="2692906"/>
    <lineage>
        <taxon>Bacteria</taxon>
        <taxon>Bacillati</taxon>
        <taxon>Cyanobacteriota</taxon>
        <taxon>Cyanophyceae</taxon>
        <taxon>Nostocales</taxon>
        <taxon>Nostocaceae</taxon>
        <taxon>Nostoc</taxon>
    </lineage>
</organism>
<dbReference type="InterPro" id="IPR000014">
    <property type="entry name" value="PAS"/>
</dbReference>
<dbReference type="Gene3D" id="3.30.565.10">
    <property type="entry name" value="Histidine kinase-like ATPase, C-terminal domain"/>
    <property type="match status" value="1"/>
</dbReference>
<dbReference type="SMART" id="SM00065">
    <property type="entry name" value="GAF"/>
    <property type="match status" value="1"/>
</dbReference>
<dbReference type="PANTHER" id="PTHR43642">
    <property type="entry name" value="HYBRID SIGNAL TRANSDUCTION HISTIDINE KINASE G"/>
    <property type="match status" value="1"/>
</dbReference>
<dbReference type="InterPro" id="IPR004358">
    <property type="entry name" value="Sig_transdc_His_kin-like_C"/>
</dbReference>
<proteinExistence type="predicted"/>
<dbReference type="SUPFAM" id="SSF47384">
    <property type="entry name" value="Homodimeric domain of signal transducing histidine kinase"/>
    <property type="match status" value="1"/>
</dbReference>
<dbReference type="Pfam" id="PF02518">
    <property type="entry name" value="HATPase_c"/>
    <property type="match status" value="1"/>
</dbReference>
<dbReference type="InterPro" id="IPR000719">
    <property type="entry name" value="Prot_kinase_dom"/>
</dbReference>
<dbReference type="InterPro" id="IPR036890">
    <property type="entry name" value="HATPase_C_sf"/>
</dbReference>
<name>A0ABR8ENF7_NOSLI</name>
<dbReference type="SUPFAM" id="SSF55874">
    <property type="entry name" value="ATPase domain of HSP90 chaperone/DNA topoisomerase II/histidine kinase"/>
    <property type="match status" value="1"/>
</dbReference>
<dbReference type="SUPFAM" id="SSF55781">
    <property type="entry name" value="GAF domain-like"/>
    <property type="match status" value="1"/>
</dbReference>
<protein>
    <recommendedName>
        <fullName evidence="2">histidine kinase</fullName>
        <ecNumber evidence="2">2.7.13.3</ecNumber>
    </recommendedName>
</protein>
<dbReference type="SUPFAM" id="SSF55785">
    <property type="entry name" value="PYP-like sensor domain (PAS domain)"/>
    <property type="match status" value="1"/>
</dbReference>
<dbReference type="PRINTS" id="PR00344">
    <property type="entry name" value="BCTRLSENSOR"/>
</dbReference>
<dbReference type="PROSITE" id="PS50011">
    <property type="entry name" value="PROTEIN_KINASE_DOM"/>
    <property type="match status" value="1"/>
</dbReference>
<dbReference type="SMART" id="SM00387">
    <property type="entry name" value="HATPase_c"/>
    <property type="match status" value="1"/>
</dbReference>
<dbReference type="InterPro" id="IPR029016">
    <property type="entry name" value="GAF-like_dom_sf"/>
</dbReference>
<dbReference type="Gene3D" id="1.10.287.130">
    <property type="match status" value="1"/>
</dbReference>
<evidence type="ECO:0000256" key="4">
    <source>
        <dbReference type="ARBA" id="ARBA00022777"/>
    </source>
</evidence>
<dbReference type="InterPro" id="IPR005467">
    <property type="entry name" value="His_kinase_dom"/>
</dbReference>
<feature type="domain" description="PAC" evidence="9">
    <location>
        <begin position="1620"/>
        <end position="1676"/>
    </location>
</feature>
<sequence length="1970" mass="223447">MNTVVEPMDKLLNYRINEQLYAGSRTLVYRAIREADQLPVVIKLLQQEYPSFNELLLFRNQYTIAKNIDLPGIVHPYNLEPYHNSYALIMEDFGGISLRDWINTRIGSNQYTLTEFLDIAIAMSNILDGLYRHRVIHKDIKPANILINPETKQVKLIDFSIASLLPRETQEIHSPNVLEGTLAYLSPEQTGRMNRGIDYRSDYYSLGITFYELLAGHLPFQSNDPMELVHCHIAKQPDQLEGKTEEEIPQVLCDIVMKLMAKNAEDRYQSALGLKFDLEQCLEQLKNTGRIESFPIAQRDICDRFIIPEKLYGRQAEVQSLLDAFEEVCQGSTEIMLVAGFSGIGKTAVVNEVHKPIVRQRGYFIKGKFDQFQRNIPFSAFVQAFRDLIRQLLSETDAQFEYWKCKILSALGENGQVMIEVIPELESMIGKQPPAPELSGSAAQNRFNLLFLKFTQIFTAPEHPLVIFIDDLQWADSASLKLMHLLMSEAKIGYLLLIGAYRDNEVNPVHPLMLTLEQIQKLGARVNTIILAPLDKTSVNHLVADTFSCSLALATPLTELVLNKTKGNPFFSTQFLKVLHQDQLITFNFDGGYWECDIAQVRAIALTDDVVEFMAIQLQKLSTKTQEVLKLAACVGNQFDLATLAIVHEKSQVETAADFWKALQYGLIIPINEVYKFYQDESEFRIQNSESKQHNLPDSCYYKFLHDRVQQAAYSLIPESQKKATHLKIGRLLLKNTLPEVIEASIFDIVNQLNEGIDIIDEQPQKYELAQLNLIAGKKAKTSTAYRAAVKYFTLGRELLIEESWRTNYQLTFELYRESAESEYFTGDFSQAETLFNLALNHTQDKFEKAGIYAIQMYLKMTQGENIEASIESGLKGLSIMGMHLPVTFEEQQAIIETELQELKAKLVAIHTADLFNLPEMTDPEKKVCMGLLADLWAAAYMGGDQHLSYLAPLLMISLSLRYGNAESSGFAYCLYGMNLANQGSYKTAYEFGKLALKLDRHFNSTQFIFKTNNIFAHTINPYNEHLKTNLSLSQQSFQICQETGNLVFGVWAVSFLIWAMLIKGDRLSDVYAETEKYLGYVQQVNDANMLYAFTLQRQFLLNLQDISKKTHLLDDHNDKDIAYIEVWRQKNNFEHGINWYCFLKIQLSYLYGRYEDAVIAAEEAEKTLASNSGFFPIIQYHFYYPLSLLALYPNATLAKKNQYWDIIREHQQIQKNWADNCPQNFLYRYLLLSAEIARISGKYMDAIESYDRAIAKAKENEYVNEEALANELAAKFYLEWGKERIAQEYLINAYYCYTRWDAKAKVDDLEQRYPQLLAPILQQTRSRSDSERVSPLTISHTIANIDSIATFHPSIHKSVASSSNTSVILDLATVLKASQTLSSEIELGKLLTKLLQVVIENAGADKCALLLLKKGKLVVEATAEIGQQSTMLQSVFVEDSADVPHSLIYTVKRSLQTTIILDTTVHPALIADPYIIRQQPKSLLCTPILYQGKLLGILYLENNLTIGAFTSDRVEILNLLSTQAAISLENAQLYQQAQDTLKNLGQTEQFLRLIIDNIPQSVFWKDRNSVYLGCNQKFAQTYENGVSESVIGKTDYDFSWTREESDSFVECDRRIMESGQAELNIIETVQKADGKQIWSNTNKIPLRDREGNVFGILGTSEDITEYHQAQKLLQQQKQQLEQALQELQAMQLQLVQGEKMSALGNLVAGVAHEINNPVGFIAGNIEPAKDYIKDLFGLINLYQQKFPDPGSDIQDEIDAIDLDYLREDLPKLLDSMKLGVNRIRSISTSLRTFSRADKDYKVPFNIHEGIDSTILILRHRLKANENRPEIVVVKDYSKLPLVECFAGQLNQVFMNLLANAIDALEEYNTERSLEAILANPNCITIQTRVADSGGHILIKIADNGVGMSPEVKQRVFDHLFTTKPVGKGTGLGLAIARQIVVEGHGGSLFCTSELGQGTEFVIQISTQQH</sequence>
<dbReference type="PROSITE" id="PS00108">
    <property type="entry name" value="PROTEIN_KINASE_ST"/>
    <property type="match status" value="1"/>
</dbReference>
<comment type="caution">
    <text evidence="10">The sequence shown here is derived from an EMBL/GenBank/DDBJ whole genome shotgun (WGS) entry which is preliminary data.</text>
</comment>
<evidence type="ECO:0000256" key="6">
    <source>
        <dbReference type="SAM" id="Coils"/>
    </source>
</evidence>
<dbReference type="InterPro" id="IPR000700">
    <property type="entry name" value="PAS-assoc_C"/>
</dbReference>
<dbReference type="InterPro" id="IPR027417">
    <property type="entry name" value="P-loop_NTPase"/>
</dbReference>
<dbReference type="InterPro" id="IPR019734">
    <property type="entry name" value="TPR_rpt"/>
</dbReference>
<dbReference type="SUPFAM" id="SSF52540">
    <property type="entry name" value="P-loop containing nucleoside triphosphate hydrolases"/>
    <property type="match status" value="1"/>
</dbReference>
<comment type="catalytic activity">
    <reaction evidence="1">
        <text>ATP + protein L-histidine = ADP + protein N-phospho-L-histidine.</text>
        <dbReference type="EC" id="2.7.13.3"/>
    </reaction>
</comment>
<feature type="domain" description="Histidine kinase" evidence="8">
    <location>
        <begin position="1710"/>
        <end position="1969"/>
    </location>
</feature>
<dbReference type="Pfam" id="PF08448">
    <property type="entry name" value="PAS_4"/>
    <property type="match status" value="1"/>
</dbReference>
<dbReference type="InterPro" id="IPR003594">
    <property type="entry name" value="HATPase_dom"/>
</dbReference>
<dbReference type="SMART" id="SM00028">
    <property type="entry name" value="TPR"/>
    <property type="match status" value="3"/>
</dbReference>
<dbReference type="InterPro" id="IPR003018">
    <property type="entry name" value="GAF"/>
</dbReference>
<dbReference type="EC" id="2.7.13.3" evidence="2"/>
<evidence type="ECO:0000313" key="10">
    <source>
        <dbReference type="EMBL" id="MBD2559245.1"/>
    </source>
</evidence>
<dbReference type="InterPro" id="IPR053159">
    <property type="entry name" value="Hybrid_Histidine_Kinase"/>
</dbReference>
<evidence type="ECO:0000256" key="1">
    <source>
        <dbReference type="ARBA" id="ARBA00000085"/>
    </source>
</evidence>
<dbReference type="Pfam" id="PF13191">
    <property type="entry name" value="AAA_16"/>
    <property type="match status" value="1"/>
</dbReference>
<keyword evidence="4" id="KW-0808">Transferase</keyword>
<keyword evidence="6" id="KW-0175">Coiled coil</keyword>
<dbReference type="CDD" id="cd00130">
    <property type="entry name" value="PAS"/>
    <property type="match status" value="1"/>
</dbReference>
<dbReference type="Pfam" id="PF01590">
    <property type="entry name" value="GAF"/>
    <property type="match status" value="1"/>
</dbReference>
<dbReference type="CDD" id="cd00082">
    <property type="entry name" value="HisKA"/>
    <property type="match status" value="1"/>
</dbReference>
<evidence type="ECO:0000313" key="11">
    <source>
        <dbReference type="Proteomes" id="UP000604661"/>
    </source>
</evidence>